<dbReference type="Proteomes" id="UP001482620">
    <property type="component" value="Unassembled WGS sequence"/>
</dbReference>
<proteinExistence type="predicted"/>
<reference evidence="1 2" key="1">
    <citation type="submission" date="2021-06" db="EMBL/GenBank/DDBJ databases">
        <authorList>
            <person name="Palmer J.M."/>
        </authorList>
    </citation>
    <scope>NUCLEOTIDE SEQUENCE [LARGE SCALE GENOMIC DNA]</scope>
    <source>
        <strain evidence="2">if_2019</strain>
        <tissue evidence="1">Muscle</tissue>
    </source>
</reference>
<sequence length="103" mass="11408">MFITAFGTQAGNIEVKVGHPSSSELHTQQRMSGRVILGQISASTHLEKAARRKKTWLPVRSGVISLLYSVVLHICKYCIGSVGQIWLCILYEVMCSVFKSLIV</sequence>
<evidence type="ECO:0000313" key="1">
    <source>
        <dbReference type="EMBL" id="MEQ2251383.1"/>
    </source>
</evidence>
<dbReference type="EMBL" id="JAHRIQ010093434">
    <property type="protein sequence ID" value="MEQ2251383.1"/>
    <property type="molecule type" value="Genomic_DNA"/>
</dbReference>
<organism evidence="1 2">
    <name type="scientific">Ilyodon furcidens</name>
    <name type="common">goldbreast splitfin</name>
    <dbReference type="NCBI Taxonomy" id="33524"/>
    <lineage>
        <taxon>Eukaryota</taxon>
        <taxon>Metazoa</taxon>
        <taxon>Chordata</taxon>
        <taxon>Craniata</taxon>
        <taxon>Vertebrata</taxon>
        <taxon>Euteleostomi</taxon>
        <taxon>Actinopterygii</taxon>
        <taxon>Neopterygii</taxon>
        <taxon>Teleostei</taxon>
        <taxon>Neoteleostei</taxon>
        <taxon>Acanthomorphata</taxon>
        <taxon>Ovalentaria</taxon>
        <taxon>Atherinomorphae</taxon>
        <taxon>Cyprinodontiformes</taxon>
        <taxon>Goodeidae</taxon>
        <taxon>Ilyodon</taxon>
    </lineage>
</organism>
<accession>A0ABV0V4S8</accession>
<gene>
    <name evidence="1" type="ORF">ILYODFUR_010350</name>
</gene>
<name>A0ABV0V4S8_9TELE</name>
<keyword evidence="2" id="KW-1185">Reference proteome</keyword>
<evidence type="ECO:0000313" key="2">
    <source>
        <dbReference type="Proteomes" id="UP001482620"/>
    </source>
</evidence>
<protein>
    <submittedName>
        <fullName evidence="1">Uncharacterized protein</fullName>
    </submittedName>
</protein>
<comment type="caution">
    <text evidence="1">The sequence shown here is derived from an EMBL/GenBank/DDBJ whole genome shotgun (WGS) entry which is preliminary data.</text>
</comment>